<evidence type="ECO:0000313" key="1">
    <source>
        <dbReference type="EMBL" id="KQJ96561.1"/>
    </source>
</evidence>
<name>A0A0Q3Q4J7_BRADI</name>
<sequence length="162" mass="17997">MRHRQRRLGLVAERAHGEQAPIAASSRAIDLLAAVVSTISSVGSYITVAAMRLGQSREVGVSTRRWSLLAPVRRRHQWLSIPHPSGMRSRFVPCGRKFWGFPLFAEDCASGHKTMLDQKSDISELCSQMMLKLHDVYDANKGLFCSQKTCACFGNLKQAPVV</sequence>
<organism evidence="1">
    <name type="scientific">Brachypodium distachyon</name>
    <name type="common">Purple false brome</name>
    <name type="synonym">Trachynia distachya</name>
    <dbReference type="NCBI Taxonomy" id="15368"/>
    <lineage>
        <taxon>Eukaryota</taxon>
        <taxon>Viridiplantae</taxon>
        <taxon>Streptophyta</taxon>
        <taxon>Embryophyta</taxon>
        <taxon>Tracheophyta</taxon>
        <taxon>Spermatophyta</taxon>
        <taxon>Magnoliopsida</taxon>
        <taxon>Liliopsida</taxon>
        <taxon>Poales</taxon>
        <taxon>Poaceae</taxon>
        <taxon>BOP clade</taxon>
        <taxon>Pooideae</taxon>
        <taxon>Stipodae</taxon>
        <taxon>Brachypodieae</taxon>
        <taxon>Brachypodium</taxon>
    </lineage>
</organism>
<evidence type="ECO:0000313" key="3">
    <source>
        <dbReference type="Proteomes" id="UP000008810"/>
    </source>
</evidence>
<dbReference type="EnsemblPlants" id="KQJ96561">
    <property type="protein sequence ID" value="KQJ96561"/>
    <property type="gene ID" value="BRADI_3g24746v3"/>
</dbReference>
<dbReference type="Proteomes" id="UP000008810">
    <property type="component" value="Chromosome 3"/>
</dbReference>
<dbReference type="STRING" id="15368.A0A0Q3Q4J7"/>
<accession>A0A0Q3Q4J7</accession>
<dbReference type="Gramene" id="KQJ96561">
    <property type="protein sequence ID" value="KQJ96561"/>
    <property type="gene ID" value="BRADI_3g24746v3"/>
</dbReference>
<reference evidence="2" key="3">
    <citation type="submission" date="2018-08" db="UniProtKB">
        <authorList>
            <consortium name="EnsemblPlants"/>
        </authorList>
    </citation>
    <scope>IDENTIFICATION</scope>
    <source>
        <strain evidence="2">cv. Bd21</strain>
    </source>
</reference>
<reference evidence="1 2" key="1">
    <citation type="journal article" date="2010" name="Nature">
        <title>Genome sequencing and analysis of the model grass Brachypodium distachyon.</title>
        <authorList>
            <consortium name="International Brachypodium Initiative"/>
        </authorList>
    </citation>
    <scope>NUCLEOTIDE SEQUENCE [LARGE SCALE GENOMIC DNA]</scope>
    <source>
        <strain evidence="1 2">Bd21</strain>
    </source>
</reference>
<proteinExistence type="predicted"/>
<gene>
    <name evidence="1" type="ORF">BRADI_3g24746v3</name>
</gene>
<protein>
    <submittedName>
        <fullName evidence="1 2">Uncharacterized protein</fullName>
    </submittedName>
</protein>
<evidence type="ECO:0000313" key="2">
    <source>
        <dbReference type="EnsemblPlants" id="KQJ96561"/>
    </source>
</evidence>
<keyword evidence="3" id="KW-1185">Reference proteome</keyword>
<dbReference type="InParanoid" id="A0A0Q3Q4J7"/>
<dbReference type="OrthoDB" id="1730652at2759"/>
<dbReference type="ExpressionAtlas" id="A0A0Q3Q4J7">
    <property type="expression patterns" value="baseline and differential"/>
</dbReference>
<dbReference type="EMBL" id="CM000882">
    <property type="protein sequence ID" value="KQJ96561.1"/>
    <property type="molecule type" value="Genomic_DNA"/>
</dbReference>
<dbReference type="AlphaFoldDB" id="A0A0Q3Q4J7"/>
<reference evidence="1" key="2">
    <citation type="submission" date="2017-06" db="EMBL/GenBank/DDBJ databases">
        <title>WGS assembly of Brachypodium distachyon.</title>
        <authorList>
            <consortium name="The International Brachypodium Initiative"/>
            <person name="Lucas S."/>
            <person name="Harmon-Smith M."/>
            <person name="Lail K."/>
            <person name="Tice H."/>
            <person name="Grimwood J."/>
            <person name="Bruce D."/>
            <person name="Barry K."/>
            <person name="Shu S."/>
            <person name="Lindquist E."/>
            <person name="Wang M."/>
            <person name="Pitluck S."/>
            <person name="Vogel J.P."/>
            <person name="Garvin D.F."/>
            <person name="Mockler T.C."/>
            <person name="Schmutz J."/>
            <person name="Rokhsar D."/>
            <person name="Bevan M.W."/>
        </authorList>
    </citation>
    <scope>NUCLEOTIDE SEQUENCE</scope>
    <source>
        <strain evidence="1">Bd21</strain>
    </source>
</reference>